<dbReference type="PANTHER" id="PTHR23502">
    <property type="entry name" value="MAJOR FACILITATOR SUPERFAMILY"/>
    <property type="match status" value="1"/>
</dbReference>
<dbReference type="AlphaFoldDB" id="A0A137P802"/>
<gene>
    <name evidence="9" type="ORF">CONCODRAFT_78546</name>
</gene>
<feature type="transmembrane region" description="Helical" evidence="7">
    <location>
        <begin position="81"/>
        <end position="104"/>
    </location>
</feature>
<feature type="transmembrane region" description="Helical" evidence="7">
    <location>
        <begin position="408"/>
        <end position="434"/>
    </location>
</feature>
<dbReference type="InterPro" id="IPR036259">
    <property type="entry name" value="MFS_trans_sf"/>
</dbReference>
<evidence type="ECO:0000313" key="9">
    <source>
        <dbReference type="EMBL" id="KXN71074.1"/>
    </source>
</evidence>
<reference evidence="9 10" key="1">
    <citation type="journal article" date="2015" name="Genome Biol. Evol.">
        <title>Phylogenomic analyses indicate that early fungi evolved digesting cell walls of algal ancestors of land plants.</title>
        <authorList>
            <person name="Chang Y."/>
            <person name="Wang S."/>
            <person name="Sekimoto S."/>
            <person name="Aerts A.L."/>
            <person name="Choi C."/>
            <person name="Clum A."/>
            <person name="LaButti K.M."/>
            <person name="Lindquist E.A."/>
            <person name="Yee Ngan C."/>
            <person name="Ohm R.A."/>
            <person name="Salamov A.A."/>
            <person name="Grigoriev I.V."/>
            <person name="Spatafora J.W."/>
            <person name="Berbee M.L."/>
        </authorList>
    </citation>
    <scope>NUCLEOTIDE SEQUENCE [LARGE SCALE GENOMIC DNA]</scope>
    <source>
        <strain evidence="9 10">NRRL 28638</strain>
    </source>
</reference>
<dbReference type="PRINTS" id="PR01036">
    <property type="entry name" value="TCRTETB"/>
</dbReference>
<sequence length="506" mass="54282">MAQVTPQITKETDSNHSLSKNSTDNEEVTISIIKTLSRSDACFPTQAQAAFNSDVEKKISRKETQTATTPEKKVYSYSKKAGFLGLMGIAGIMGPLASSMHVPALKAIMSEFQTDYSTASITVTVFLVAIGIGPLIWAMLSDAYGRKWFTVASMVIFALGSVGCALSTGIEMLIVMRLIQGLGSAAPMVIGIGVISDVFPRSEMGRAIGLFTIGPLLGPVIGPIIGGYMSQYVGWRALFYLITGLAVLMGVLVAVFMEETLDPSKRLPKPIARSKDTGKLEFSKELPNPFSCLLFLKHIDVVLLCTWASFIFGSYYAISISQPITVGIQNNLTTSQVGLTFIAIGVGNILGSTGSGYLSDYIVNNYSKKNNGQTPPPELRLKITLMGAVVIIAALLMNGWFISNEFHIAAVLFAQFLVGASMVSMFSGISNYYVETFPGRSASVSACNACVRVIFAAITSAITPLLLDSIGVGNTFTFYAGLQILGLIILICMIFFGPRIRAITRS</sequence>
<feature type="region of interest" description="Disordered" evidence="6">
    <location>
        <begin position="1"/>
        <end position="24"/>
    </location>
</feature>
<keyword evidence="2" id="KW-0813">Transport</keyword>
<dbReference type="Gene3D" id="1.20.1720.10">
    <property type="entry name" value="Multidrug resistance protein D"/>
    <property type="match status" value="1"/>
</dbReference>
<dbReference type="InterPro" id="IPR011701">
    <property type="entry name" value="MFS"/>
</dbReference>
<feature type="transmembrane region" description="Helical" evidence="7">
    <location>
        <begin position="301"/>
        <end position="318"/>
    </location>
</feature>
<evidence type="ECO:0000256" key="2">
    <source>
        <dbReference type="ARBA" id="ARBA00022448"/>
    </source>
</evidence>
<name>A0A137P802_CONC2</name>
<organism evidence="9 10">
    <name type="scientific">Conidiobolus coronatus (strain ATCC 28846 / CBS 209.66 / NRRL 28638)</name>
    <name type="common">Delacroixia coronata</name>
    <dbReference type="NCBI Taxonomy" id="796925"/>
    <lineage>
        <taxon>Eukaryota</taxon>
        <taxon>Fungi</taxon>
        <taxon>Fungi incertae sedis</taxon>
        <taxon>Zoopagomycota</taxon>
        <taxon>Entomophthoromycotina</taxon>
        <taxon>Entomophthoromycetes</taxon>
        <taxon>Entomophthorales</taxon>
        <taxon>Ancylistaceae</taxon>
        <taxon>Conidiobolus</taxon>
    </lineage>
</organism>
<feature type="transmembrane region" description="Helical" evidence="7">
    <location>
        <begin position="446"/>
        <end position="466"/>
    </location>
</feature>
<dbReference type="STRING" id="796925.A0A137P802"/>
<dbReference type="Proteomes" id="UP000070444">
    <property type="component" value="Unassembled WGS sequence"/>
</dbReference>
<feature type="transmembrane region" description="Helical" evidence="7">
    <location>
        <begin position="116"/>
        <end position="136"/>
    </location>
</feature>
<feature type="transmembrane region" description="Helical" evidence="7">
    <location>
        <begin position="237"/>
        <end position="257"/>
    </location>
</feature>
<evidence type="ECO:0000256" key="6">
    <source>
        <dbReference type="SAM" id="MobiDB-lite"/>
    </source>
</evidence>
<feature type="domain" description="Major facilitator superfamily (MFS) profile" evidence="8">
    <location>
        <begin position="83"/>
        <end position="498"/>
    </location>
</feature>
<keyword evidence="5 7" id="KW-0472">Membrane</keyword>
<feature type="transmembrane region" description="Helical" evidence="7">
    <location>
        <begin position="338"/>
        <end position="358"/>
    </location>
</feature>
<dbReference type="PROSITE" id="PS50850">
    <property type="entry name" value="MFS"/>
    <property type="match status" value="1"/>
</dbReference>
<dbReference type="GO" id="GO:0005886">
    <property type="term" value="C:plasma membrane"/>
    <property type="evidence" value="ECO:0007669"/>
    <property type="project" value="TreeGrafter"/>
</dbReference>
<evidence type="ECO:0000256" key="7">
    <source>
        <dbReference type="SAM" id="Phobius"/>
    </source>
</evidence>
<dbReference type="PANTHER" id="PTHR23502:SF51">
    <property type="entry name" value="QUINIDINE RESISTANCE PROTEIN 1-RELATED"/>
    <property type="match status" value="1"/>
</dbReference>
<keyword evidence="3 7" id="KW-0812">Transmembrane</keyword>
<evidence type="ECO:0000256" key="3">
    <source>
        <dbReference type="ARBA" id="ARBA00022692"/>
    </source>
</evidence>
<feature type="transmembrane region" description="Helical" evidence="7">
    <location>
        <begin position="379"/>
        <end position="402"/>
    </location>
</feature>
<evidence type="ECO:0000313" key="10">
    <source>
        <dbReference type="Proteomes" id="UP000070444"/>
    </source>
</evidence>
<dbReference type="GO" id="GO:0022857">
    <property type="term" value="F:transmembrane transporter activity"/>
    <property type="evidence" value="ECO:0007669"/>
    <property type="project" value="InterPro"/>
</dbReference>
<accession>A0A137P802</accession>
<feature type="transmembrane region" description="Helical" evidence="7">
    <location>
        <begin position="174"/>
        <end position="195"/>
    </location>
</feature>
<feature type="transmembrane region" description="Helical" evidence="7">
    <location>
        <begin position="207"/>
        <end position="225"/>
    </location>
</feature>
<dbReference type="OrthoDB" id="3936150at2759"/>
<dbReference type="Pfam" id="PF07690">
    <property type="entry name" value="MFS_1"/>
    <property type="match status" value="1"/>
</dbReference>
<evidence type="ECO:0000256" key="1">
    <source>
        <dbReference type="ARBA" id="ARBA00004141"/>
    </source>
</evidence>
<comment type="subcellular location">
    <subcellularLocation>
        <location evidence="1">Membrane</location>
        <topology evidence="1">Multi-pass membrane protein</topology>
    </subcellularLocation>
</comment>
<dbReference type="InterPro" id="IPR020846">
    <property type="entry name" value="MFS_dom"/>
</dbReference>
<keyword evidence="4 7" id="KW-1133">Transmembrane helix</keyword>
<keyword evidence="10" id="KW-1185">Reference proteome</keyword>
<dbReference type="EMBL" id="KQ964485">
    <property type="protein sequence ID" value="KXN71074.1"/>
    <property type="molecule type" value="Genomic_DNA"/>
</dbReference>
<proteinExistence type="predicted"/>
<feature type="compositionally biased region" description="Polar residues" evidence="6">
    <location>
        <begin position="1"/>
        <end position="22"/>
    </location>
</feature>
<feature type="transmembrane region" description="Helical" evidence="7">
    <location>
        <begin position="148"/>
        <end position="168"/>
    </location>
</feature>
<dbReference type="SUPFAM" id="SSF103473">
    <property type="entry name" value="MFS general substrate transporter"/>
    <property type="match status" value="1"/>
</dbReference>
<protein>
    <submittedName>
        <fullName evidence="9">MFS general substrate transporter</fullName>
    </submittedName>
</protein>
<evidence type="ECO:0000256" key="4">
    <source>
        <dbReference type="ARBA" id="ARBA00022989"/>
    </source>
</evidence>
<dbReference type="OMA" id="MNGWFIS"/>
<feature type="transmembrane region" description="Helical" evidence="7">
    <location>
        <begin position="478"/>
        <end position="497"/>
    </location>
</feature>
<evidence type="ECO:0000256" key="5">
    <source>
        <dbReference type="ARBA" id="ARBA00023136"/>
    </source>
</evidence>
<evidence type="ECO:0000259" key="8">
    <source>
        <dbReference type="PROSITE" id="PS50850"/>
    </source>
</evidence>